<dbReference type="InterPro" id="IPR051447">
    <property type="entry name" value="Lipoprotein-release_system"/>
</dbReference>
<proteinExistence type="inferred from homology"/>
<dbReference type="Pfam" id="PF02687">
    <property type="entry name" value="FtsX"/>
    <property type="match status" value="1"/>
</dbReference>
<comment type="subcellular location">
    <subcellularLocation>
        <location evidence="1">Cell membrane</location>
        <topology evidence="1">Multi-pass membrane protein</topology>
    </subcellularLocation>
</comment>
<dbReference type="AlphaFoldDB" id="A0A2K1STU8"/>
<dbReference type="PANTHER" id="PTHR30489">
    <property type="entry name" value="LIPOPROTEIN-RELEASING SYSTEM TRANSMEMBRANE PROTEIN LOLE"/>
    <property type="match status" value="1"/>
</dbReference>
<dbReference type="EMBL" id="MNLH01000006">
    <property type="protein sequence ID" value="PNS42926.1"/>
    <property type="molecule type" value="Genomic_DNA"/>
</dbReference>
<keyword evidence="5 7" id="KW-1133">Transmembrane helix</keyword>
<feature type="domain" description="ABC3 transporter permease C-terminal" evidence="8">
    <location>
        <begin position="303"/>
        <end position="446"/>
    </location>
</feature>
<keyword evidence="6 7" id="KW-0472">Membrane</keyword>
<feature type="transmembrane region" description="Helical" evidence="7">
    <location>
        <begin position="300"/>
        <end position="324"/>
    </location>
</feature>
<evidence type="ECO:0000256" key="7">
    <source>
        <dbReference type="SAM" id="Phobius"/>
    </source>
</evidence>
<evidence type="ECO:0000256" key="1">
    <source>
        <dbReference type="ARBA" id="ARBA00004651"/>
    </source>
</evidence>
<dbReference type="GO" id="GO:0098797">
    <property type="term" value="C:plasma membrane protein complex"/>
    <property type="evidence" value="ECO:0007669"/>
    <property type="project" value="TreeGrafter"/>
</dbReference>
<dbReference type="Proteomes" id="UP000236146">
    <property type="component" value="Unassembled WGS sequence"/>
</dbReference>
<dbReference type="RefSeq" id="WP_103084972.1">
    <property type="nucleotide sequence ID" value="NZ_MNLH01000006.1"/>
</dbReference>
<dbReference type="OrthoDB" id="9812886at2"/>
<comment type="similarity">
    <text evidence="2">Belongs to the ABC-4 integral membrane protein family. LolC/E subfamily.</text>
</comment>
<dbReference type="InterPro" id="IPR003838">
    <property type="entry name" value="ABC3_permease_C"/>
</dbReference>
<feature type="transmembrane region" description="Helical" evidence="7">
    <location>
        <begin position="421"/>
        <end position="444"/>
    </location>
</feature>
<evidence type="ECO:0000313" key="9">
    <source>
        <dbReference type="EMBL" id="PNS42926.1"/>
    </source>
</evidence>
<evidence type="ECO:0000256" key="4">
    <source>
        <dbReference type="ARBA" id="ARBA00022692"/>
    </source>
</evidence>
<accession>A0A2K1STU8</accession>
<reference evidence="9 10" key="1">
    <citation type="submission" date="2016-10" db="EMBL/GenBank/DDBJ databases">
        <authorList>
            <person name="Varghese N."/>
        </authorList>
    </citation>
    <scope>NUCLEOTIDE SEQUENCE [LARGE SCALE GENOMIC DNA]</scope>
    <source>
        <strain evidence="9 10">KA00225</strain>
    </source>
</reference>
<evidence type="ECO:0000313" key="10">
    <source>
        <dbReference type="Proteomes" id="UP000236146"/>
    </source>
</evidence>
<sequence length="456" mass="50083">MTFISRAFRYIVRKRIKSLIIFTILTLISTLLLASQAVGFAAQKESEKVESQASSSFVLSNNPQFNPGTPRGAGTVNPKDVSKISKIQGISSYVVRQNVTADLVNAKAARIPGVQDYDERREKQFGNAVNLEGTNDSASLNAFVTKTINLVKGKHINSKDTHVSFIHEDLAKLNNLKVGDKLILKANPYDADNVRQSKASVTTTIVGIFGGANNRSVATRAELTANTIYTDLKTTRELYKYEPGKEIYQDATFFVKRNYDADQIIKEASSLNIDLQSYQLTRNDQFVSGLINAAKGVRSMMSVTSVIVILFAIIALGLVLLLWFNERRREMGVLTSIGVKKSSMILQYISEIFLVSIFSIILGYCISLFVSPWMGSSALSSVNSSAARELSSMGQAGGNLESSMATRTLDKLVVNVDLNCLAYTTLIIVFVIVISVLISSLPMLKKTPRELLGMQK</sequence>
<evidence type="ECO:0000256" key="2">
    <source>
        <dbReference type="ARBA" id="ARBA00005236"/>
    </source>
</evidence>
<organism evidence="9 10">
    <name type="scientific">Gardnerella vaginalis</name>
    <dbReference type="NCBI Taxonomy" id="2702"/>
    <lineage>
        <taxon>Bacteria</taxon>
        <taxon>Bacillati</taxon>
        <taxon>Actinomycetota</taxon>
        <taxon>Actinomycetes</taxon>
        <taxon>Bifidobacteriales</taxon>
        <taxon>Bifidobacteriaceae</taxon>
        <taxon>Gardnerella</taxon>
    </lineage>
</organism>
<protein>
    <submittedName>
        <fullName evidence="9">ABC transporter permease</fullName>
    </submittedName>
</protein>
<name>A0A2K1STU8_GARVA</name>
<keyword evidence="4 7" id="KW-0812">Transmembrane</keyword>
<evidence type="ECO:0000259" key="8">
    <source>
        <dbReference type="Pfam" id="PF02687"/>
    </source>
</evidence>
<keyword evidence="3" id="KW-1003">Cell membrane</keyword>
<evidence type="ECO:0000256" key="6">
    <source>
        <dbReference type="ARBA" id="ARBA00023136"/>
    </source>
</evidence>
<feature type="transmembrane region" description="Helical" evidence="7">
    <location>
        <begin position="345"/>
        <end position="370"/>
    </location>
</feature>
<evidence type="ECO:0000256" key="3">
    <source>
        <dbReference type="ARBA" id="ARBA00022475"/>
    </source>
</evidence>
<gene>
    <name evidence="9" type="ORF">BFS05_05500</name>
</gene>
<evidence type="ECO:0000256" key="5">
    <source>
        <dbReference type="ARBA" id="ARBA00022989"/>
    </source>
</evidence>
<dbReference type="PANTHER" id="PTHR30489:SF0">
    <property type="entry name" value="LIPOPROTEIN-RELEASING SYSTEM TRANSMEMBRANE PROTEIN LOLE"/>
    <property type="match status" value="1"/>
</dbReference>
<dbReference type="GO" id="GO:0044874">
    <property type="term" value="P:lipoprotein localization to outer membrane"/>
    <property type="evidence" value="ECO:0007669"/>
    <property type="project" value="TreeGrafter"/>
</dbReference>
<comment type="caution">
    <text evidence="9">The sequence shown here is derived from an EMBL/GenBank/DDBJ whole genome shotgun (WGS) entry which is preliminary data.</text>
</comment>